<dbReference type="InterPro" id="IPR017142">
    <property type="entry name" value="Nitric_oxide_synthase_Oase-su"/>
</dbReference>
<dbReference type="InterPro" id="IPR036119">
    <property type="entry name" value="NOS_N_sf"/>
</dbReference>
<feature type="binding site" description="axial binding residue" evidence="12">
    <location>
        <position position="119"/>
    </location>
    <ligand>
        <name>heme</name>
        <dbReference type="ChEBI" id="CHEBI:30413"/>
    </ligand>
    <ligandPart>
        <name>Fe</name>
        <dbReference type="ChEBI" id="CHEBI:18248"/>
    </ligandPart>
</feature>
<dbReference type="InterPro" id="IPR004030">
    <property type="entry name" value="NOS_N"/>
</dbReference>
<evidence type="ECO:0000313" key="15">
    <source>
        <dbReference type="EMBL" id="PTM58804.1"/>
    </source>
</evidence>
<dbReference type="RefSeq" id="WP_281261190.1">
    <property type="nucleotide sequence ID" value="NZ_PZZP01000001.1"/>
</dbReference>
<dbReference type="SUPFAM" id="SSF56512">
    <property type="entry name" value="Nitric oxide (NO) synthase oxygenase domain"/>
    <property type="match status" value="1"/>
</dbReference>
<comment type="cofactor">
    <cofactor evidence="1 11 12">
        <name>heme</name>
        <dbReference type="ChEBI" id="CHEBI:30413"/>
    </cofactor>
</comment>
<keyword evidence="16" id="KW-1185">Reference proteome</keyword>
<dbReference type="GO" id="GO:0004517">
    <property type="term" value="F:nitric-oxide synthase activity"/>
    <property type="evidence" value="ECO:0007669"/>
    <property type="project" value="InterPro"/>
</dbReference>
<dbReference type="GO" id="GO:0020037">
    <property type="term" value="F:heme binding"/>
    <property type="evidence" value="ECO:0007669"/>
    <property type="project" value="InterPro"/>
</dbReference>
<gene>
    <name evidence="15" type="ORF">C8J48_1397</name>
</gene>
<evidence type="ECO:0000256" key="7">
    <source>
        <dbReference type="ARBA" id="ARBA00022723"/>
    </source>
</evidence>
<feature type="domain" description="Nitric oxide synthase (NOS)" evidence="14">
    <location>
        <begin position="118"/>
        <end position="125"/>
    </location>
</feature>
<dbReference type="Gene3D" id="3.90.340.10">
    <property type="entry name" value="Nitric Oxide Synthase, Chain A, domain 1"/>
    <property type="match status" value="1"/>
</dbReference>
<evidence type="ECO:0000256" key="12">
    <source>
        <dbReference type="PIRSR" id="PIRSR037219-1"/>
    </source>
</evidence>
<dbReference type="Pfam" id="PF02898">
    <property type="entry name" value="NO_synthase"/>
    <property type="match status" value="1"/>
</dbReference>
<evidence type="ECO:0000256" key="5">
    <source>
        <dbReference type="ARBA" id="ARBA00018859"/>
    </source>
</evidence>
<evidence type="ECO:0000256" key="2">
    <source>
        <dbReference type="ARBA" id="ARBA00002642"/>
    </source>
</evidence>
<keyword evidence="9 11" id="KW-0408">Iron</keyword>
<evidence type="ECO:0000259" key="14">
    <source>
        <dbReference type="PROSITE" id="PS60001"/>
    </source>
</evidence>
<dbReference type="InterPro" id="IPR044943">
    <property type="entry name" value="NOS_dom_1"/>
</dbReference>
<dbReference type="InterPro" id="IPR050607">
    <property type="entry name" value="NOS"/>
</dbReference>
<dbReference type="AlphaFoldDB" id="A0A2T4ZA88"/>
<dbReference type="EC" id="1.14.14.47" evidence="4 11"/>
<evidence type="ECO:0000256" key="8">
    <source>
        <dbReference type="ARBA" id="ARBA00023002"/>
    </source>
</evidence>
<dbReference type="Gene3D" id="3.90.440.10">
    <property type="entry name" value="Nitric Oxide Synthase,Heme Domain,Chain A domain 2"/>
    <property type="match status" value="1"/>
</dbReference>
<protein>
    <recommendedName>
        <fullName evidence="5 11">Nitric oxide synthase oxygenase</fullName>
        <ecNumber evidence="4 11">1.14.14.47</ecNumber>
    </recommendedName>
</protein>
<dbReference type="InterPro" id="IPR044940">
    <property type="entry name" value="NOS_dom_2"/>
</dbReference>
<dbReference type="PANTHER" id="PTHR43410">
    <property type="entry name" value="NITRIC OXIDE SYNTHASE OXYGENASE"/>
    <property type="match status" value="1"/>
</dbReference>
<dbReference type="Gene3D" id="3.90.1230.10">
    <property type="entry name" value="Nitric Oxide Synthase, Chain A, domain 3"/>
    <property type="match status" value="1"/>
</dbReference>
<dbReference type="PIRSF" id="PIRSF037219">
    <property type="entry name" value="NOS_oxygenase"/>
    <property type="match status" value="1"/>
</dbReference>
<proteinExistence type="inferred from homology"/>
<evidence type="ECO:0000256" key="1">
    <source>
        <dbReference type="ARBA" id="ARBA00001971"/>
    </source>
</evidence>
<evidence type="ECO:0000256" key="10">
    <source>
        <dbReference type="ARBA" id="ARBA00048713"/>
    </source>
</evidence>
<dbReference type="InterPro" id="IPR044944">
    <property type="entry name" value="NOS_dom_3"/>
</dbReference>
<keyword evidence="8 11" id="KW-0560">Oxidoreductase</keyword>
<dbReference type="PANTHER" id="PTHR43410:SF1">
    <property type="entry name" value="NITRIC OXIDE SYNTHASE"/>
    <property type="match status" value="1"/>
</dbReference>
<dbReference type="GO" id="GO:0006809">
    <property type="term" value="P:nitric oxide biosynthetic process"/>
    <property type="evidence" value="ECO:0007669"/>
    <property type="project" value="InterPro"/>
</dbReference>
<comment type="miscellaneous">
    <text evidence="11">This protein is similar to the oxygenase domain of eukaryotic nitric oxide synthases but lacks the reductase domain which, in eukaryotes, is responsible for transfer of electrons to the ferric heme during nitric oxide synthesis.</text>
</comment>
<evidence type="ECO:0000256" key="6">
    <source>
        <dbReference type="ARBA" id="ARBA00022617"/>
    </source>
</evidence>
<evidence type="ECO:0000256" key="4">
    <source>
        <dbReference type="ARBA" id="ARBA00012735"/>
    </source>
</evidence>
<evidence type="ECO:0000256" key="9">
    <source>
        <dbReference type="ARBA" id="ARBA00023004"/>
    </source>
</evidence>
<dbReference type="EMBL" id="PZZP01000001">
    <property type="protein sequence ID" value="PTM58804.1"/>
    <property type="molecule type" value="Genomic_DNA"/>
</dbReference>
<dbReference type="Proteomes" id="UP000241639">
    <property type="component" value="Unassembled WGS sequence"/>
</dbReference>
<feature type="region of interest" description="Disordered" evidence="13">
    <location>
        <begin position="19"/>
        <end position="38"/>
    </location>
</feature>
<evidence type="ECO:0000256" key="3">
    <source>
        <dbReference type="ARBA" id="ARBA00005411"/>
    </source>
</evidence>
<name>A0A2T4ZA88_9BACL</name>
<evidence type="ECO:0000256" key="13">
    <source>
        <dbReference type="SAM" id="MobiDB-lite"/>
    </source>
</evidence>
<sequence>MEIKRFTWNNPSLKREKKDDRSACDYAGKTSDSNQSCPVSSGKYFGTYQRSPFEKRRDLFSEAESFIRRCYQELGKPAIQAEKRLLEIRREIERNGHYIHTSEELAHGAKMAWRNSNRCIGRLFWNSLQVFDARHLRKEEDIFHALCRHIDYATNNGKIRPTITIFKPKIQGAQQTRIWNHQLIRYAGYETEEGIVGDPHSIPFTNVCQALGWEGEGTDFDVLPLVVQVRNQKPRWFHIPESLVLEVPIDHPEYPWFEEFNLRWYAVPIISEMQLEIGGIQYTAAPFNGWYMETEIGARNLADTDRYDLLPQVAAGMGLSTKNNSNLWKDKALIELNIAVLHSYKNAGVSIVDHHTAAQQFKHFERKEEEGGRDVTGDWIWLIPPVSPATTHIFHNEYEDEILSPNYFYQSRPYE</sequence>
<accession>A0A2T4ZA88</accession>
<evidence type="ECO:0000313" key="16">
    <source>
        <dbReference type="Proteomes" id="UP000241639"/>
    </source>
</evidence>
<dbReference type="PROSITE" id="PS60001">
    <property type="entry name" value="NOS"/>
    <property type="match status" value="1"/>
</dbReference>
<dbReference type="CDD" id="cd00575">
    <property type="entry name" value="NOS_oxygenase"/>
    <property type="match status" value="1"/>
</dbReference>
<organism evidence="15 16">
    <name type="scientific">Desmospora activa DSM 45169</name>
    <dbReference type="NCBI Taxonomy" id="1121389"/>
    <lineage>
        <taxon>Bacteria</taxon>
        <taxon>Bacillati</taxon>
        <taxon>Bacillota</taxon>
        <taxon>Bacilli</taxon>
        <taxon>Bacillales</taxon>
        <taxon>Thermoactinomycetaceae</taxon>
        <taxon>Desmospora</taxon>
    </lineage>
</organism>
<comment type="caution">
    <text evidence="15">The sequence shown here is derived from an EMBL/GenBank/DDBJ whole genome shotgun (WGS) entry which is preliminary data.</text>
</comment>
<evidence type="ECO:0000256" key="11">
    <source>
        <dbReference type="PIRNR" id="PIRNR037219"/>
    </source>
</evidence>
<keyword evidence="7 11" id="KW-0479">Metal-binding</keyword>
<dbReference type="GO" id="GO:0046872">
    <property type="term" value="F:metal ion binding"/>
    <property type="evidence" value="ECO:0007669"/>
    <property type="project" value="UniProtKB-KW"/>
</dbReference>
<comment type="catalytic activity">
    <reaction evidence="10">
        <text>3 reduced [flavodoxin] + 2 L-arginine + 4 O2 = 3 oxidized [flavodoxin] + 2 L-citrulline + 2 nitric oxide + 4 H2O + 5 H(+)</text>
        <dbReference type="Rhea" id="RHEA:52324"/>
        <dbReference type="Rhea" id="RHEA-COMP:10622"/>
        <dbReference type="Rhea" id="RHEA-COMP:10623"/>
        <dbReference type="ChEBI" id="CHEBI:15377"/>
        <dbReference type="ChEBI" id="CHEBI:15378"/>
        <dbReference type="ChEBI" id="CHEBI:15379"/>
        <dbReference type="ChEBI" id="CHEBI:16480"/>
        <dbReference type="ChEBI" id="CHEBI:32682"/>
        <dbReference type="ChEBI" id="CHEBI:57618"/>
        <dbReference type="ChEBI" id="CHEBI:57743"/>
        <dbReference type="ChEBI" id="CHEBI:58210"/>
        <dbReference type="EC" id="1.14.14.47"/>
    </reaction>
</comment>
<reference evidence="15 16" key="1">
    <citation type="submission" date="2018-04" db="EMBL/GenBank/DDBJ databases">
        <title>Genomic Encyclopedia of Archaeal and Bacterial Type Strains, Phase II (KMG-II): from individual species to whole genera.</title>
        <authorList>
            <person name="Goeker M."/>
        </authorList>
    </citation>
    <scope>NUCLEOTIDE SEQUENCE [LARGE SCALE GENOMIC DNA]</scope>
    <source>
        <strain evidence="15 16">DSM 45169</strain>
    </source>
</reference>
<comment type="subunit">
    <text evidence="11">Homodimer.</text>
</comment>
<comment type="function">
    <text evidence="2 11">Catalyzes the production of nitric oxide.</text>
</comment>
<comment type="similarity">
    <text evidence="3 11">Belongs to the NOS family. Bacterial NOS oxygenase subfamily.</text>
</comment>
<keyword evidence="6 11" id="KW-0349">Heme</keyword>